<gene>
    <name evidence="2" type="ORF">GCM10009539_81690</name>
</gene>
<dbReference type="Pfam" id="PF14433">
    <property type="entry name" value="SUKH-3"/>
    <property type="match status" value="1"/>
</dbReference>
<protein>
    <submittedName>
        <fullName evidence="2">SUKH-3 domain-containing protein</fullName>
    </submittedName>
</protein>
<proteinExistence type="predicted"/>
<evidence type="ECO:0000313" key="3">
    <source>
        <dbReference type="Proteomes" id="UP001500967"/>
    </source>
</evidence>
<name>A0ABN0V8W6_9ACTN</name>
<evidence type="ECO:0000256" key="1">
    <source>
        <dbReference type="SAM" id="MobiDB-lite"/>
    </source>
</evidence>
<dbReference type="RefSeq" id="WP_344654337.1">
    <property type="nucleotide sequence ID" value="NZ_BAAAGX010000046.1"/>
</dbReference>
<keyword evidence="3" id="KW-1185">Reference proteome</keyword>
<evidence type="ECO:0000313" key="2">
    <source>
        <dbReference type="EMBL" id="GAA0281497.1"/>
    </source>
</evidence>
<accession>A0ABN0V8W6</accession>
<dbReference type="InterPro" id="IPR025850">
    <property type="entry name" value="SUKH-3"/>
</dbReference>
<comment type="caution">
    <text evidence="2">The sequence shown here is derived from an EMBL/GenBank/DDBJ whole genome shotgun (WGS) entry which is preliminary data.</text>
</comment>
<dbReference type="EMBL" id="BAAAGX010000046">
    <property type="protein sequence ID" value="GAA0281497.1"/>
    <property type="molecule type" value="Genomic_DNA"/>
</dbReference>
<sequence length="170" mass="18244">MQRFPSEVETVLREAGWSDGRQVHDVVEETIRTVTERTAANGARHLAFPAAEQALLEFGALYVDQDGPGVALRRRPFAIDPAMVPPCAATLQAFGRALGVALFPLGIEGDDDAVLAIDEQGRVFSLDDGGEWFLGEDVPAALTTLVTGVQPPRVGDDGTWSTESDEAEPR</sequence>
<organism evidence="2 3">
    <name type="scientific">Cryptosporangium japonicum</name>
    <dbReference type="NCBI Taxonomy" id="80872"/>
    <lineage>
        <taxon>Bacteria</taxon>
        <taxon>Bacillati</taxon>
        <taxon>Actinomycetota</taxon>
        <taxon>Actinomycetes</taxon>
        <taxon>Cryptosporangiales</taxon>
        <taxon>Cryptosporangiaceae</taxon>
        <taxon>Cryptosporangium</taxon>
    </lineage>
</organism>
<dbReference type="Proteomes" id="UP001500967">
    <property type="component" value="Unassembled WGS sequence"/>
</dbReference>
<feature type="region of interest" description="Disordered" evidence="1">
    <location>
        <begin position="148"/>
        <end position="170"/>
    </location>
</feature>
<reference evidence="2 3" key="1">
    <citation type="journal article" date="2019" name="Int. J. Syst. Evol. Microbiol.">
        <title>The Global Catalogue of Microorganisms (GCM) 10K type strain sequencing project: providing services to taxonomists for standard genome sequencing and annotation.</title>
        <authorList>
            <consortium name="The Broad Institute Genomics Platform"/>
            <consortium name="The Broad Institute Genome Sequencing Center for Infectious Disease"/>
            <person name="Wu L."/>
            <person name="Ma J."/>
        </authorList>
    </citation>
    <scope>NUCLEOTIDE SEQUENCE [LARGE SCALE GENOMIC DNA]</scope>
    <source>
        <strain evidence="2 3">JCM 10425</strain>
    </source>
</reference>